<evidence type="ECO:0000313" key="1">
    <source>
        <dbReference type="EMBL" id="KAJ3665118.1"/>
    </source>
</evidence>
<dbReference type="EMBL" id="JALNTZ010000001">
    <property type="protein sequence ID" value="KAJ3665118.1"/>
    <property type="molecule type" value="Genomic_DNA"/>
</dbReference>
<keyword evidence="2" id="KW-1185">Reference proteome</keyword>
<proteinExistence type="predicted"/>
<organism evidence="1 2">
    <name type="scientific">Zophobas morio</name>
    <dbReference type="NCBI Taxonomy" id="2755281"/>
    <lineage>
        <taxon>Eukaryota</taxon>
        <taxon>Metazoa</taxon>
        <taxon>Ecdysozoa</taxon>
        <taxon>Arthropoda</taxon>
        <taxon>Hexapoda</taxon>
        <taxon>Insecta</taxon>
        <taxon>Pterygota</taxon>
        <taxon>Neoptera</taxon>
        <taxon>Endopterygota</taxon>
        <taxon>Coleoptera</taxon>
        <taxon>Polyphaga</taxon>
        <taxon>Cucujiformia</taxon>
        <taxon>Tenebrionidae</taxon>
        <taxon>Zophobas</taxon>
    </lineage>
</organism>
<sequence>MACLDIEKAFDKVWIRGLLYKLIKLEFPKNLPVWRGVSKTTLSTPQVFQNKCLRLALNKDRHTKITELQTLSGIPSIRNYIEKLSGNFYKSQTKHNPLLKKAIRHPQGKHKFTYTGASLS</sequence>
<evidence type="ECO:0000313" key="2">
    <source>
        <dbReference type="Proteomes" id="UP001168821"/>
    </source>
</evidence>
<protein>
    <recommendedName>
        <fullName evidence="3">Reverse transcriptase domain-containing protein</fullName>
    </recommendedName>
</protein>
<evidence type="ECO:0008006" key="3">
    <source>
        <dbReference type="Google" id="ProtNLM"/>
    </source>
</evidence>
<comment type="caution">
    <text evidence="1">The sequence shown here is derived from an EMBL/GenBank/DDBJ whole genome shotgun (WGS) entry which is preliminary data.</text>
</comment>
<name>A0AA38J0E0_9CUCU</name>
<accession>A0AA38J0E0</accession>
<dbReference type="AlphaFoldDB" id="A0AA38J0E0"/>
<reference evidence="1" key="1">
    <citation type="journal article" date="2023" name="G3 (Bethesda)">
        <title>Whole genome assemblies of Zophobas morio and Tenebrio molitor.</title>
        <authorList>
            <person name="Kaur S."/>
            <person name="Stinson S.A."/>
            <person name="diCenzo G.C."/>
        </authorList>
    </citation>
    <scope>NUCLEOTIDE SEQUENCE</scope>
    <source>
        <strain evidence="1">QUZm001</strain>
    </source>
</reference>
<dbReference type="Proteomes" id="UP001168821">
    <property type="component" value="Unassembled WGS sequence"/>
</dbReference>
<gene>
    <name evidence="1" type="ORF">Zmor_000631</name>
</gene>